<keyword evidence="1" id="KW-1133">Transmembrane helix</keyword>
<dbReference type="EMBL" id="CP031229">
    <property type="protein sequence ID" value="AXH96007.1"/>
    <property type="molecule type" value="Genomic_DNA"/>
</dbReference>
<evidence type="ECO:0000313" key="2">
    <source>
        <dbReference type="EMBL" id="AXH96007.1"/>
    </source>
</evidence>
<evidence type="ECO:0000313" key="3">
    <source>
        <dbReference type="Proteomes" id="UP000253790"/>
    </source>
</evidence>
<organism evidence="2 3">
    <name type="scientific">Ornithinimicrobium avium</name>
    <dbReference type="NCBI Taxonomy" id="2283195"/>
    <lineage>
        <taxon>Bacteria</taxon>
        <taxon>Bacillati</taxon>
        <taxon>Actinomycetota</taxon>
        <taxon>Actinomycetes</taxon>
        <taxon>Micrococcales</taxon>
        <taxon>Ornithinimicrobiaceae</taxon>
        <taxon>Ornithinimicrobium</taxon>
    </lineage>
</organism>
<accession>A0A345NLU9</accession>
<proteinExistence type="predicted"/>
<protein>
    <recommendedName>
        <fullName evidence="4">Conjugal transfer protein</fullName>
    </recommendedName>
</protein>
<dbReference type="AlphaFoldDB" id="A0A345NLU9"/>
<feature type="transmembrane region" description="Helical" evidence="1">
    <location>
        <begin position="85"/>
        <end position="106"/>
    </location>
</feature>
<dbReference type="RefSeq" id="WP_114927772.1">
    <property type="nucleotide sequence ID" value="NZ_CP031229.1"/>
</dbReference>
<keyword evidence="3" id="KW-1185">Reference proteome</keyword>
<name>A0A345NLU9_9MICO</name>
<keyword evidence="1" id="KW-0812">Transmembrane</keyword>
<dbReference type="Proteomes" id="UP000253790">
    <property type="component" value="Chromosome"/>
</dbReference>
<evidence type="ECO:0008006" key="4">
    <source>
        <dbReference type="Google" id="ProtNLM"/>
    </source>
</evidence>
<dbReference type="OrthoDB" id="3777129at2"/>
<sequence>MQQDRLKNPHPWTYEIPLAIAVTLVLVAVLGVHTGRAVANLLAGGGWGWPPATELFSSIPGLWHGDAGAGLTNPGVVAEPGPLRAWALSTTALTLVHALILAVVVYRRWGPGRLRGMASRTEAASLLGRPRLRKHRAVIRPDLFGRDPR</sequence>
<gene>
    <name evidence="2" type="ORF">DV701_07590</name>
</gene>
<keyword evidence="1" id="KW-0472">Membrane</keyword>
<dbReference type="KEGG" id="orn:DV701_07590"/>
<feature type="transmembrane region" description="Helical" evidence="1">
    <location>
        <begin position="12"/>
        <end position="32"/>
    </location>
</feature>
<evidence type="ECO:0000256" key="1">
    <source>
        <dbReference type="SAM" id="Phobius"/>
    </source>
</evidence>
<reference evidence="2 3" key="1">
    <citation type="submission" date="2018-07" db="EMBL/GenBank/DDBJ databases">
        <title>Complete genome sequencing of Ornithinimicrobium sp. AMA3305.</title>
        <authorList>
            <person name="Bae J.-W."/>
        </authorList>
    </citation>
    <scope>NUCLEOTIDE SEQUENCE [LARGE SCALE GENOMIC DNA]</scope>
    <source>
        <strain evidence="2 3">AMA3305</strain>
    </source>
</reference>